<name>A0A7C9PIZ6_9BURK</name>
<evidence type="ECO:0000313" key="2">
    <source>
        <dbReference type="Proteomes" id="UP000484255"/>
    </source>
</evidence>
<protein>
    <submittedName>
        <fullName evidence="1">Uncharacterized protein</fullName>
    </submittedName>
</protein>
<keyword evidence="2" id="KW-1185">Reference proteome</keyword>
<dbReference type="AlphaFoldDB" id="A0A7C9PIZ6"/>
<dbReference type="EMBL" id="JAAGOH010000025">
    <property type="protein sequence ID" value="NDY92988.1"/>
    <property type="molecule type" value="Genomic_DNA"/>
</dbReference>
<sequence>MRHELSVLFDARKRLDIAVEAPLPDPFEARRWLDQEFVRLDCSPLRASGKVLTADKVLALASEVGESGFEDEHWRQAFAQNACAALARPLVVVDVGAMTVTC</sequence>
<dbReference type="Proteomes" id="UP000484255">
    <property type="component" value="Unassembled WGS sequence"/>
</dbReference>
<reference evidence="1 2" key="1">
    <citation type="submission" date="2020-02" db="EMBL/GenBank/DDBJ databases">
        <title>Ideonella bacterium strain TBM-1.</title>
        <authorList>
            <person name="Chen W.-M."/>
        </authorList>
    </citation>
    <scope>NUCLEOTIDE SEQUENCE [LARGE SCALE GENOMIC DNA]</scope>
    <source>
        <strain evidence="1 2">TBM-1</strain>
    </source>
</reference>
<gene>
    <name evidence="1" type="ORF">G3A44_17485</name>
</gene>
<proteinExistence type="predicted"/>
<dbReference type="RefSeq" id="WP_163459040.1">
    <property type="nucleotide sequence ID" value="NZ_JAAGOH010000025.1"/>
</dbReference>
<evidence type="ECO:0000313" key="1">
    <source>
        <dbReference type="EMBL" id="NDY92988.1"/>
    </source>
</evidence>
<accession>A0A7C9PIZ6</accession>
<organism evidence="1 2">
    <name type="scientific">Ideonella livida</name>
    <dbReference type="NCBI Taxonomy" id="2707176"/>
    <lineage>
        <taxon>Bacteria</taxon>
        <taxon>Pseudomonadati</taxon>
        <taxon>Pseudomonadota</taxon>
        <taxon>Betaproteobacteria</taxon>
        <taxon>Burkholderiales</taxon>
        <taxon>Sphaerotilaceae</taxon>
        <taxon>Ideonella</taxon>
    </lineage>
</organism>
<comment type="caution">
    <text evidence="1">The sequence shown here is derived from an EMBL/GenBank/DDBJ whole genome shotgun (WGS) entry which is preliminary data.</text>
</comment>